<proteinExistence type="predicted"/>
<evidence type="ECO:0000313" key="2">
    <source>
        <dbReference type="Proteomes" id="UP000230423"/>
    </source>
</evidence>
<dbReference type="OrthoDB" id="5141738at2759"/>
<reference evidence="1 2" key="1">
    <citation type="submission" date="2015-09" db="EMBL/GenBank/DDBJ databases">
        <title>Draft genome of the parasitic nematode Teladorsagia circumcincta isolate WARC Sus (inbred).</title>
        <authorList>
            <person name="Mitreva M."/>
        </authorList>
    </citation>
    <scope>NUCLEOTIDE SEQUENCE [LARGE SCALE GENOMIC DNA]</scope>
    <source>
        <strain evidence="1 2">S</strain>
    </source>
</reference>
<gene>
    <name evidence="1" type="ORF">TELCIR_13052</name>
</gene>
<protein>
    <submittedName>
        <fullName evidence="1">Uncharacterized protein</fullName>
    </submittedName>
</protein>
<dbReference type="Proteomes" id="UP000230423">
    <property type="component" value="Unassembled WGS sequence"/>
</dbReference>
<dbReference type="EMBL" id="KZ349133">
    <property type="protein sequence ID" value="PIO65290.1"/>
    <property type="molecule type" value="Genomic_DNA"/>
</dbReference>
<accession>A0A2G9U6Y9</accession>
<sequence length="103" mass="11275">MICVPIYRLSGALINGQSTFQLKRTIVDPAEMTSSVYFLGNLVLGQMYCMAADRSCLPLPEARSLHGNSDNPVVIKGSADKSFLFSGLVELPCYFIMPVALDR</sequence>
<evidence type="ECO:0000313" key="1">
    <source>
        <dbReference type="EMBL" id="PIO65290.1"/>
    </source>
</evidence>
<keyword evidence="2" id="KW-1185">Reference proteome</keyword>
<name>A0A2G9U6Y9_TELCI</name>
<organism evidence="1 2">
    <name type="scientific">Teladorsagia circumcincta</name>
    <name type="common">Brown stomach worm</name>
    <name type="synonym">Ostertagia circumcincta</name>
    <dbReference type="NCBI Taxonomy" id="45464"/>
    <lineage>
        <taxon>Eukaryota</taxon>
        <taxon>Metazoa</taxon>
        <taxon>Ecdysozoa</taxon>
        <taxon>Nematoda</taxon>
        <taxon>Chromadorea</taxon>
        <taxon>Rhabditida</taxon>
        <taxon>Rhabditina</taxon>
        <taxon>Rhabditomorpha</taxon>
        <taxon>Strongyloidea</taxon>
        <taxon>Trichostrongylidae</taxon>
        <taxon>Teladorsagia</taxon>
    </lineage>
</organism>
<dbReference type="AlphaFoldDB" id="A0A2G9U6Y9"/>